<dbReference type="Pfam" id="PF00691">
    <property type="entry name" value="OmpA"/>
    <property type="match status" value="1"/>
</dbReference>
<dbReference type="EMBL" id="CP007030">
    <property type="protein sequence ID" value="AHF02208.1"/>
    <property type="molecule type" value="Genomic_DNA"/>
</dbReference>
<feature type="domain" description="OmpA-like" evidence="3">
    <location>
        <begin position="94"/>
        <end position="236"/>
    </location>
</feature>
<dbReference type="InterPro" id="IPR050330">
    <property type="entry name" value="Bact_OuterMem_StrucFunc"/>
</dbReference>
<gene>
    <name evidence="4" type="ORF">THIAE_02950</name>
</gene>
<dbReference type="RefSeq" id="WP_006459372.1">
    <property type="nucleotide sequence ID" value="NZ_CP007030.1"/>
</dbReference>
<dbReference type="PROSITE" id="PS51123">
    <property type="entry name" value="OMPA_2"/>
    <property type="match status" value="1"/>
</dbReference>
<dbReference type="Proteomes" id="UP000005380">
    <property type="component" value="Chromosome"/>
</dbReference>
<dbReference type="STRING" id="717772.THIAE_02950"/>
<dbReference type="InterPro" id="IPR036737">
    <property type="entry name" value="OmpA-like_sf"/>
</dbReference>
<keyword evidence="1 2" id="KW-0472">Membrane</keyword>
<dbReference type="HOGENOM" id="CLU_1151375_0_0_6"/>
<protein>
    <recommendedName>
        <fullName evidence="3">OmpA-like domain-containing protein</fullName>
    </recommendedName>
</protein>
<dbReference type="KEGG" id="tao:THIAE_02950"/>
<reference evidence="4 5" key="1">
    <citation type="submission" date="2013-12" db="EMBL/GenBank/DDBJ databases">
        <authorList>
            <consortium name="DOE Joint Genome Institute"/>
            <person name="Kappler U."/>
            <person name="Huntemann M."/>
            <person name="Han J."/>
            <person name="Chen A."/>
            <person name="Kyrpides N."/>
            <person name="Mavromatis K."/>
            <person name="Markowitz V."/>
            <person name="Palaniappan K."/>
            <person name="Ivanova N."/>
            <person name="Schaumberg A."/>
            <person name="Pati A."/>
            <person name="Liolios K."/>
            <person name="Nordberg H.P."/>
            <person name="Cantor M.N."/>
            <person name="Hua S.X."/>
            <person name="Woyke T."/>
        </authorList>
    </citation>
    <scope>NUCLEOTIDE SEQUENCE [LARGE SCALE GENOMIC DNA]</scope>
    <source>
        <strain evidence="5">AL2</strain>
    </source>
</reference>
<dbReference type="AlphaFoldDB" id="W0DY83"/>
<dbReference type="InterPro" id="IPR006665">
    <property type="entry name" value="OmpA-like"/>
</dbReference>
<dbReference type="InParanoid" id="W0DY83"/>
<sequence length="245" mass="28199">MSKLSEEQAAIQERVSLENYKKSRGWLFTFVGLFTVLLAFFVLIIALLEFEGISEQRAFQKINHNIFLRLEHARVEQGWEHIEIENTLAMGVRIRFLSDVFEQTPLFLSARAEFQQEHIATMNQLVYLVNSLDLTNARNRYASWVVAIERAGFSFNMQVRVEGHTDAVPLVPGFLYRNNLELSTDRAFQVKDYIRRGTGLPPELFAIAGYGDFRPDTANPFDSENRRIEVYITPIMSANSLRASQ</sequence>
<keyword evidence="2" id="KW-0812">Transmembrane</keyword>
<feature type="transmembrane region" description="Helical" evidence="2">
    <location>
        <begin position="26"/>
        <end position="48"/>
    </location>
</feature>
<dbReference type="SUPFAM" id="SSF103088">
    <property type="entry name" value="OmpA-like"/>
    <property type="match status" value="1"/>
</dbReference>
<keyword evidence="5" id="KW-1185">Reference proteome</keyword>
<evidence type="ECO:0000256" key="2">
    <source>
        <dbReference type="SAM" id="Phobius"/>
    </source>
</evidence>
<dbReference type="OrthoDB" id="345640at2"/>
<evidence type="ECO:0000259" key="3">
    <source>
        <dbReference type="PROSITE" id="PS51123"/>
    </source>
</evidence>
<evidence type="ECO:0000313" key="5">
    <source>
        <dbReference type="Proteomes" id="UP000005380"/>
    </source>
</evidence>
<evidence type="ECO:0000256" key="1">
    <source>
        <dbReference type="PROSITE-ProRule" id="PRU00473"/>
    </source>
</evidence>
<dbReference type="PANTHER" id="PTHR30329">
    <property type="entry name" value="STATOR ELEMENT OF FLAGELLAR MOTOR COMPLEX"/>
    <property type="match status" value="1"/>
</dbReference>
<organism evidence="4 5">
    <name type="scientific">Thiomicrospira aerophila AL3</name>
    <dbReference type="NCBI Taxonomy" id="717772"/>
    <lineage>
        <taxon>Bacteria</taxon>
        <taxon>Pseudomonadati</taxon>
        <taxon>Pseudomonadota</taxon>
        <taxon>Gammaproteobacteria</taxon>
        <taxon>Thiotrichales</taxon>
        <taxon>Piscirickettsiaceae</taxon>
        <taxon>Thiomicrospira</taxon>
    </lineage>
</organism>
<dbReference type="eggNOG" id="COG1360">
    <property type="taxonomic scope" value="Bacteria"/>
</dbReference>
<accession>W0DY83</accession>
<keyword evidence="2" id="KW-1133">Transmembrane helix</keyword>
<name>W0DY83_9GAMM</name>
<evidence type="ECO:0000313" key="4">
    <source>
        <dbReference type="EMBL" id="AHF02208.1"/>
    </source>
</evidence>
<dbReference type="GO" id="GO:0016020">
    <property type="term" value="C:membrane"/>
    <property type="evidence" value="ECO:0007669"/>
    <property type="project" value="UniProtKB-UniRule"/>
</dbReference>
<dbReference type="Gene3D" id="3.30.1330.60">
    <property type="entry name" value="OmpA-like domain"/>
    <property type="match status" value="1"/>
</dbReference>
<proteinExistence type="predicted"/>
<dbReference type="PANTHER" id="PTHR30329:SF21">
    <property type="entry name" value="LIPOPROTEIN YIAD-RELATED"/>
    <property type="match status" value="1"/>
</dbReference>